<dbReference type="RefSeq" id="WP_142786812.1">
    <property type="nucleotide sequence ID" value="NZ_VHJK01000001.1"/>
</dbReference>
<keyword evidence="3" id="KW-1185">Reference proteome</keyword>
<dbReference type="AlphaFoldDB" id="A0A547P8T3"/>
<dbReference type="EMBL" id="VHJK01000001">
    <property type="protein sequence ID" value="TRD10550.1"/>
    <property type="molecule type" value="Genomic_DNA"/>
</dbReference>
<organism evidence="2 3">
    <name type="scientific">Erythrobacter insulae</name>
    <dbReference type="NCBI Taxonomy" id="2584124"/>
    <lineage>
        <taxon>Bacteria</taxon>
        <taxon>Pseudomonadati</taxon>
        <taxon>Pseudomonadota</taxon>
        <taxon>Alphaproteobacteria</taxon>
        <taxon>Sphingomonadales</taxon>
        <taxon>Erythrobacteraceae</taxon>
        <taxon>Erythrobacter/Porphyrobacter group</taxon>
        <taxon>Erythrobacter</taxon>
    </lineage>
</organism>
<sequence>MRTATPRSWPLILLLVWYGILLIGTGGMFLLALAFGSEAYRGRPIPLGEMAIICATVLITVAFIALTVYLWNTGQEQFVFMLFGLSVIGAAIILLAAGAVI</sequence>
<accession>A0A547P8T3</accession>
<keyword evidence="1" id="KW-0812">Transmembrane</keyword>
<feature type="transmembrane region" description="Helical" evidence="1">
    <location>
        <begin position="77"/>
        <end position="100"/>
    </location>
</feature>
<comment type="caution">
    <text evidence="2">The sequence shown here is derived from an EMBL/GenBank/DDBJ whole genome shotgun (WGS) entry which is preliminary data.</text>
</comment>
<proteinExistence type="predicted"/>
<evidence type="ECO:0000256" key="1">
    <source>
        <dbReference type="SAM" id="Phobius"/>
    </source>
</evidence>
<keyword evidence="1" id="KW-0472">Membrane</keyword>
<feature type="transmembrane region" description="Helical" evidence="1">
    <location>
        <begin position="12"/>
        <end position="35"/>
    </location>
</feature>
<keyword evidence="1" id="KW-1133">Transmembrane helix</keyword>
<dbReference type="Proteomes" id="UP000316343">
    <property type="component" value="Unassembled WGS sequence"/>
</dbReference>
<name>A0A547P8T3_9SPHN</name>
<feature type="transmembrane region" description="Helical" evidence="1">
    <location>
        <begin position="47"/>
        <end position="71"/>
    </location>
</feature>
<gene>
    <name evidence="2" type="ORF">FGU71_00820</name>
</gene>
<protein>
    <submittedName>
        <fullName evidence="2">Uncharacterized protein</fullName>
    </submittedName>
</protein>
<reference evidence="2 3" key="1">
    <citation type="submission" date="2019-06" db="EMBL/GenBank/DDBJ databases">
        <title>Erythrobacter insulae sp. nov., isolated from a tidal flat.</title>
        <authorList>
            <person name="Yoon J.-H."/>
        </authorList>
    </citation>
    <scope>NUCLEOTIDE SEQUENCE [LARGE SCALE GENOMIC DNA]</scope>
    <source>
        <strain evidence="2 3">JBTF-M21</strain>
    </source>
</reference>
<evidence type="ECO:0000313" key="2">
    <source>
        <dbReference type="EMBL" id="TRD10550.1"/>
    </source>
</evidence>
<evidence type="ECO:0000313" key="3">
    <source>
        <dbReference type="Proteomes" id="UP000316343"/>
    </source>
</evidence>